<sequence length="315" mass="34280">MAHEHEIATYTPDSLKAFLRTHKEGSYELVDVRQPAEYAQGHIPGARFIPLPELEATLGGPRSPLKDEVPTIFYCARGHRSLVAAKIARDAGLLEAGHLDGGIAAWSGISVPQAPRLSVFMEDKNLTAMLVRALDLEKAAYTLYNDVREKASRLGRDSMCKLMDRIVDMELAHARQVFRQLAKRIPEPPPFETLFEAAGGDVLEGGFTPEDLGPWVDSVLDEDATCMETAELGLEIEYAAYDLYKSAAIAIREHAAGGPHLPEGEREEAASIFLTIAEQEKQHGRMLMDAFDDLLAQGSIAPVPPQGPANGPAAS</sequence>
<dbReference type="AlphaFoldDB" id="A0A7M3MDC1"/>
<organism evidence="2 3">
    <name type="scientific">Oceanidesulfovibrio indonesiensis</name>
    <dbReference type="NCBI Taxonomy" id="54767"/>
    <lineage>
        <taxon>Bacteria</taxon>
        <taxon>Pseudomonadati</taxon>
        <taxon>Thermodesulfobacteriota</taxon>
        <taxon>Desulfovibrionia</taxon>
        <taxon>Desulfovibrionales</taxon>
        <taxon>Desulfovibrionaceae</taxon>
        <taxon>Oceanidesulfovibrio</taxon>
    </lineage>
</organism>
<dbReference type="CDD" id="cd01045">
    <property type="entry name" value="Ferritin_like_AB"/>
    <property type="match status" value="1"/>
</dbReference>
<keyword evidence="3" id="KW-1185">Reference proteome</keyword>
<name>A0A7M3MDC1_9BACT</name>
<dbReference type="PROSITE" id="PS50206">
    <property type="entry name" value="RHODANESE_3"/>
    <property type="match status" value="1"/>
</dbReference>
<dbReference type="EMBL" id="QMIE01000010">
    <property type="protein sequence ID" value="TVM16605.1"/>
    <property type="molecule type" value="Genomic_DNA"/>
</dbReference>
<dbReference type="PANTHER" id="PTHR44086">
    <property type="entry name" value="THIOSULFATE SULFURTRANSFERASE RDL2, MITOCHONDRIAL-RELATED"/>
    <property type="match status" value="1"/>
</dbReference>
<dbReference type="InterPro" id="IPR036873">
    <property type="entry name" value="Rhodanese-like_dom_sf"/>
</dbReference>
<evidence type="ECO:0000313" key="2">
    <source>
        <dbReference type="EMBL" id="TVM16605.1"/>
    </source>
</evidence>
<dbReference type="PROSITE" id="PS00380">
    <property type="entry name" value="RHODANESE_1"/>
    <property type="match status" value="1"/>
</dbReference>
<keyword evidence="2" id="KW-0808">Transferase</keyword>
<dbReference type="InterPro" id="IPR001307">
    <property type="entry name" value="Thiosulphate_STrfase_CS"/>
</dbReference>
<dbReference type="InterPro" id="IPR012347">
    <property type="entry name" value="Ferritin-like"/>
</dbReference>
<dbReference type="Proteomes" id="UP000448292">
    <property type="component" value="Unassembled WGS sequence"/>
</dbReference>
<evidence type="ECO:0000313" key="3">
    <source>
        <dbReference type="Proteomes" id="UP000448292"/>
    </source>
</evidence>
<comment type="caution">
    <text evidence="2">The sequence shown here is derived from an EMBL/GenBank/DDBJ whole genome shotgun (WGS) entry which is preliminary data.</text>
</comment>
<dbReference type="Gene3D" id="3.40.250.10">
    <property type="entry name" value="Rhodanese-like domain"/>
    <property type="match status" value="1"/>
</dbReference>
<dbReference type="CDD" id="cd00158">
    <property type="entry name" value="RHOD"/>
    <property type="match status" value="1"/>
</dbReference>
<evidence type="ECO:0000259" key="1">
    <source>
        <dbReference type="PROSITE" id="PS50206"/>
    </source>
</evidence>
<feature type="domain" description="Rhodanese" evidence="1">
    <location>
        <begin position="23"/>
        <end position="115"/>
    </location>
</feature>
<reference evidence="2 3" key="1">
    <citation type="submission" date="2018-06" db="EMBL/GenBank/DDBJ databases">
        <title>Complete genome of Desulfovibrio indonesiensis P37SLT.</title>
        <authorList>
            <person name="Crispim J.S."/>
            <person name="Vidigal P.M.P."/>
            <person name="Silva L.C.F."/>
            <person name="Laguardia C.N."/>
            <person name="Araujo L.C."/>
            <person name="Dias R.S."/>
            <person name="Sousa M.P."/>
            <person name="Paula S.O."/>
            <person name="Silva C."/>
        </authorList>
    </citation>
    <scope>NUCLEOTIDE SEQUENCE [LARGE SCALE GENOMIC DNA]</scope>
    <source>
        <strain evidence="2 3">P37SLT</strain>
    </source>
</reference>
<dbReference type="Gene3D" id="1.20.1260.10">
    <property type="match status" value="1"/>
</dbReference>
<dbReference type="RefSeq" id="WP_144303354.1">
    <property type="nucleotide sequence ID" value="NZ_QMIE01000010.1"/>
</dbReference>
<dbReference type="PANTHER" id="PTHR44086:SF10">
    <property type="entry name" value="THIOSULFATE SULFURTRANSFERASE_RHODANESE-LIKE DOMAIN-CONTAINING PROTEIN 3"/>
    <property type="match status" value="1"/>
</dbReference>
<dbReference type="SUPFAM" id="SSF52821">
    <property type="entry name" value="Rhodanese/Cell cycle control phosphatase"/>
    <property type="match status" value="1"/>
</dbReference>
<dbReference type="InterPro" id="IPR001763">
    <property type="entry name" value="Rhodanese-like_dom"/>
</dbReference>
<proteinExistence type="predicted"/>
<dbReference type="Pfam" id="PF00581">
    <property type="entry name" value="Rhodanese"/>
    <property type="match status" value="1"/>
</dbReference>
<accession>A0A7M3MDC1</accession>
<protein>
    <submittedName>
        <fullName evidence="2">Sulfurtransferase</fullName>
    </submittedName>
</protein>
<dbReference type="OrthoDB" id="285281at2"/>
<dbReference type="SMART" id="SM00450">
    <property type="entry name" value="RHOD"/>
    <property type="match status" value="1"/>
</dbReference>
<dbReference type="GO" id="GO:0004792">
    <property type="term" value="F:thiosulfate-cyanide sulfurtransferase activity"/>
    <property type="evidence" value="ECO:0007669"/>
    <property type="project" value="InterPro"/>
</dbReference>
<dbReference type="SUPFAM" id="SSF47240">
    <property type="entry name" value="Ferritin-like"/>
    <property type="match status" value="1"/>
</dbReference>
<dbReference type="InterPro" id="IPR009078">
    <property type="entry name" value="Ferritin-like_SF"/>
</dbReference>
<gene>
    <name evidence="2" type="ORF">DPQ33_11415</name>
</gene>